<evidence type="ECO:0000256" key="1">
    <source>
        <dbReference type="ARBA" id="ARBA00001974"/>
    </source>
</evidence>
<evidence type="ECO:0000259" key="9">
    <source>
        <dbReference type="Pfam" id="PF02771"/>
    </source>
</evidence>
<comment type="cofactor">
    <cofactor evidence="1 6">
        <name>FAD</name>
        <dbReference type="ChEBI" id="CHEBI:57692"/>
    </cofactor>
</comment>
<dbReference type="RefSeq" id="WP_231335932.1">
    <property type="nucleotide sequence ID" value="NZ_CP059572.1"/>
</dbReference>
<evidence type="ECO:0000256" key="4">
    <source>
        <dbReference type="ARBA" id="ARBA00022827"/>
    </source>
</evidence>
<dbReference type="Gene3D" id="2.40.110.10">
    <property type="entry name" value="Butyryl-CoA Dehydrogenase, subunit A, domain 2"/>
    <property type="match status" value="1"/>
</dbReference>
<proteinExistence type="inferred from homology"/>
<dbReference type="Pfam" id="PF00441">
    <property type="entry name" value="Acyl-CoA_dh_1"/>
    <property type="match status" value="1"/>
</dbReference>
<evidence type="ECO:0000259" key="8">
    <source>
        <dbReference type="Pfam" id="PF02770"/>
    </source>
</evidence>
<feature type="domain" description="Acyl-CoA oxidase/dehydrogenase middle" evidence="8">
    <location>
        <begin position="145"/>
        <end position="239"/>
    </location>
</feature>
<evidence type="ECO:0000256" key="3">
    <source>
        <dbReference type="ARBA" id="ARBA00022630"/>
    </source>
</evidence>
<dbReference type="InterPro" id="IPR009100">
    <property type="entry name" value="AcylCoA_DH/oxidase_NM_dom_sf"/>
</dbReference>
<dbReference type="InterPro" id="IPR013786">
    <property type="entry name" value="AcylCoA_DH/ox_N"/>
</dbReference>
<dbReference type="Proteomes" id="UP001049518">
    <property type="component" value="Chromosome"/>
</dbReference>
<dbReference type="Pfam" id="PF02771">
    <property type="entry name" value="Acyl-CoA_dh_N"/>
    <property type="match status" value="1"/>
</dbReference>
<keyword evidence="3 6" id="KW-0285">Flavoprotein</keyword>
<dbReference type="SUPFAM" id="SSF56645">
    <property type="entry name" value="Acyl-CoA dehydrogenase NM domain-like"/>
    <property type="match status" value="1"/>
</dbReference>
<organism evidence="10 11">
    <name type="scientific">Actinomadura graeca</name>
    <dbReference type="NCBI Taxonomy" id="2750812"/>
    <lineage>
        <taxon>Bacteria</taxon>
        <taxon>Bacillati</taxon>
        <taxon>Actinomycetota</taxon>
        <taxon>Actinomycetes</taxon>
        <taxon>Streptosporangiales</taxon>
        <taxon>Thermomonosporaceae</taxon>
        <taxon>Actinomadura</taxon>
    </lineage>
</organism>
<dbReference type="InterPro" id="IPR009075">
    <property type="entry name" value="AcylCo_DH/oxidase_C"/>
</dbReference>
<dbReference type="PANTHER" id="PTHR43292:SF3">
    <property type="entry name" value="ACYL-COA DEHYDROGENASE FADE29"/>
    <property type="match status" value="1"/>
</dbReference>
<feature type="domain" description="Acyl-CoA dehydrogenase/oxidase N-terminal" evidence="9">
    <location>
        <begin position="51"/>
        <end position="140"/>
    </location>
</feature>
<evidence type="ECO:0000256" key="2">
    <source>
        <dbReference type="ARBA" id="ARBA00009347"/>
    </source>
</evidence>
<dbReference type="InterPro" id="IPR046373">
    <property type="entry name" value="Acyl-CoA_Oxase/DH_mid-dom_sf"/>
</dbReference>
<dbReference type="Gene3D" id="1.10.540.10">
    <property type="entry name" value="Acyl-CoA dehydrogenase/oxidase, N-terminal domain"/>
    <property type="match status" value="1"/>
</dbReference>
<dbReference type="PANTHER" id="PTHR43292">
    <property type="entry name" value="ACYL-COA DEHYDROGENASE"/>
    <property type="match status" value="1"/>
</dbReference>
<dbReference type="SUPFAM" id="SSF47203">
    <property type="entry name" value="Acyl-CoA dehydrogenase C-terminal domain-like"/>
    <property type="match status" value="1"/>
</dbReference>
<evidence type="ECO:0000256" key="6">
    <source>
        <dbReference type="RuleBase" id="RU362125"/>
    </source>
</evidence>
<dbReference type="InterPro" id="IPR006091">
    <property type="entry name" value="Acyl-CoA_Oxase/DH_mid-dom"/>
</dbReference>
<keyword evidence="11" id="KW-1185">Reference proteome</keyword>
<dbReference type="Gene3D" id="1.20.140.10">
    <property type="entry name" value="Butyryl-CoA Dehydrogenase, subunit A, domain 3"/>
    <property type="match status" value="1"/>
</dbReference>
<evidence type="ECO:0000259" key="7">
    <source>
        <dbReference type="Pfam" id="PF00441"/>
    </source>
</evidence>
<sequence length="410" mass="44824">MDWADTEDEAALRADIRAFIHERFPAGYVPDPDAENSLEPEDVLGYEWTSDRVAPDPARRAAAAAWAAALAERGWISPRLPAEYGGAGFTARQELILQEELMRAEVPTVNSIGALLLAPTMLEHGTSEQCSRYLPGIADGTVTWAQGFSEPDSGSDLASLRTSATRQGDEYVVNGQKVWTSLAQYADRLFVLVRTDPDAYRHRGLTMLLIDTRAPGVTIRPITDIRGSQPFNEMYFDDVRVPVADRLGAENGGWAVAMTALGYERAGIGATIKYQTVLSRLVGYLKERSADPGSRGTSGALRREIADRYVETRVLHNLARYTVDQQSAGRTPGYEASASLLFGAELNQRLARTGMSAFGQSAGLWQREGAPLDALFAHLRLDSISATFIGGASDIQRQIIAYRWLGLPRS</sequence>
<dbReference type="Pfam" id="PF02770">
    <property type="entry name" value="Acyl-CoA_dh_M"/>
    <property type="match status" value="1"/>
</dbReference>
<dbReference type="EMBL" id="CP059572">
    <property type="protein sequence ID" value="QXJ22620.1"/>
    <property type="molecule type" value="Genomic_DNA"/>
</dbReference>
<evidence type="ECO:0000256" key="5">
    <source>
        <dbReference type="ARBA" id="ARBA00023002"/>
    </source>
</evidence>
<keyword evidence="4 6" id="KW-0274">FAD</keyword>
<name>A0ABX8QV45_9ACTN</name>
<accession>A0ABX8QV45</accession>
<feature type="domain" description="Acyl-CoA dehydrogenase/oxidase C-terminal" evidence="7">
    <location>
        <begin position="251"/>
        <end position="403"/>
    </location>
</feature>
<dbReference type="InterPro" id="IPR052161">
    <property type="entry name" value="Mycobact_Acyl-CoA_DH"/>
</dbReference>
<keyword evidence="5 6" id="KW-0560">Oxidoreductase</keyword>
<protein>
    <submittedName>
        <fullName evidence="10">Acyl-CoA dehydrogenase family protein</fullName>
    </submittedName>
</protein>
<reference evidence="10" key="1">
    <citation type="submission" date="2020-07" db="EMBL/GenBank/DDBJ databases">
        <authorList>
            <person name="Tarantini F.S."/>
            <person name="Hong K.W."/>
            <person name="Chan K.G."/>
        </authorList>
    </citation>
    <scope>NUCLEOTIDE SEQUENCE</scope>
    <source>
        <strain evidence="10">32-07</strain>
    </source>
</reference>
<comment type="similarity">
    <text evidence="2 6">Belongs to the acyl-CoA dehydrogenase family.</text>
</comment>
<evidence type="ECO:0000313" key="10">
    <source>
        <dbReference type="EMBL" id="QXJ22620.1"/>
    </source>
</evidence>
<evidence type="ECO:0000313" key="11">
    <source>
        <dbReference type="Proteomes" id="UP001049518"/>
    </source>
</evidence>
<dbReference type="InterPro" id="IPR037069">
    <property type="entry name" value="AcylCoA_DH/ox_N_sf"/>
</dbReference>
<gene>
    <name evidence="10" type="ORF">AGRA3207_003652</name>
</gene>
<dbReference type="InterPro" id="IPR036250">
    <property type="entry name" value="AcylCo_DH-like_C"/>
</dbReference>